<accession>X1JQB6</accession>
<dbReference type="AlphaFoldDB" id="X1JQB6"/>
<dbReference type="InterPro" id="IPR015424">
    <property type="entry name" value="PyrdxlP-dep_Trfase"/>
</dbReference>
<gene>
    <name evidence="1" type="ORF">S03H2_45559</name>
</gene>
<sequence>MKEKSIYERWFGVNHVVTPGYPWSTATGGGYLPPEVIEAMNEAAKHKVHMAELLQQAGETVAKIIGAEAAFITSSASAAMTLGAAAIMTGRDPVKMDQLPDTE</sequence>
<evidence type="ECO:0008006" key="2">
    <source>
        <dbReference type="Google" id="ProtNLM"/>
    </source>
</evidence>
<name>X1JQB6_9ZZZZ</name>
<dbReference type="SUPFAM" id="SSF53383">
    <property type="entry name" value="PLP-dependent transferases"/>
    <property type="match status" value="1"/>
</dbReference>
<dbReference type="InterPro" id="IPR015421">
    <property type="entry name" value="PyrdxlP-dep_Trfase_major"/>
</dbReference>
<organism evidence="1">
    <name type="scientific">marine sediment metagenome</name>
    <dbReference type="NCBI Taxonomy" id="412755"/>
    <lineage>
        <taxon>unclassified sequences</taxon>
        <taxon>metagenomes</taxon>
        <taxon>ecological metagenomes</taxon>
    </lineage>
</organism>
<comment type="caution">
    <text evidence="1">The sequence shown here is derived from an EMBL/GenBank/DDBJ whole genome shotgun (WGS) entry which is preliminary data.</text>
</comment>
<dbReference type="EMBL" id="BARU01028555">
    <property type="protein sequence ID" value="GAH71973.1"/>
    <property type="molecule type" value="Genomic_DNA"/>
</dbReference>
<dbReference type="Gene3D" id="3.40.640.10">
    <property type="entry name" value="Type I PLP-dependent aspartate aminotransferase-like (Major domain)"/>
    <property type="match status" value="1"/>
</dbReference>
<evidence type="ECO:0000313" key="1">
    <source>
        <dbReference type="EMBL" id="GAH71973.1"/>
    </source>
</evidence>
<protein>
    <recommendedName>
        <fullName evidence="2">Aminotransferase class V domain-containing protein</fullName>
    </recommendedName>
</protein>
<feature type="non-terminal residue" evidence="1">
    <location>
        <position position="103"/>
    </location>
</feature>
<proteinExistence type="predicted"/>
<reference evidence="1" key="1">
    <citation type="journal article" date="2014" name="Front. Microbiol.">
        <title>High frequency of phylogenetically diverse reductive dehalogenase-homologous genes in deep subseafloor sedimentary metagenomes.</title>
        <authorList>
            <person name="Kawai M."/>
            <person name="Futagami T."/>
            <person name="Toyoda A."/>
            <person name="Takaki Y."/>
            <person name="Nishi S."/>
            <person name="Hori S."/>
            <person name="Arai W."/>
            <person name="Tsubouchi T."/>
            <person name="Morono Y."/>
            <person name="Uchiyama I."/>
            <person name="Ito T."/>
            <person name="Fujiyama A."/>
            <person name="Inagaki F."/>
            <person name="Takami H."/>
        </authorList>
    </citation>
    <scope>NUCLEOTIDE SEQUENCE</scope>
    <source>
        <strain evidence="1">Expedition CK06-06</strain>
    </source>
</reference>